<sequence length="71" mass="7114">MKRIASVSGLILATGLALGAMSGTAAADNNANIQNITVPICADVIAFTGFSSEGCNVISNDIHSGIAVLDH</sequence>
<evidence type="ECO:0000313" key="5">
    <source>
        <dbReference type="Proteomes" id="UP001585053"/>
    </source>
</evidence>
<name>A0A7K2IUH4_9ACTN</name>
<evidence type="ECO:0000313" key="4">
    <source>
        <dbReference type="Proteomes" id="UP000467124"/>
    </source>
</evidence>
<gene>
    <name evidence="3" type="ORF">GTW20_14685</name>
    <name evidence="2" type="ORF">VSQ78_19395</name>
</gene>
<proteinExistence type="predicted"/>
<feature type="signal peptide" evidence="1">
    <location>
        <begin position="1"/>
        <end position="27"/>
    </location>
</feature>
<reference evidence="3 4" key="1">
    <citation type="journal article" date="2019" name="Nat. Commun.">
        <title>The antimicrobial potential of Streptomyces from insect microbiomes.</title>
        <authorList>
            <person name="Chevrette M.G."/>
            <person name="Carlson C.M."/>
            <person name="Ortega H.E."/>
            <person name="Thomas C."/>
            <person name="Ananiev G.E."/>
            <person name="Barns K.J."/>
            <person name="Book A.J."/>
            <person name="Cagnazzo J."/>
            <person name="Carlos C."/>
            <person name="Flanigan W."/>
            <person name="Grubbs K.J."/>
            <person name="Horn H.A."/>
            <person name="Hoffmann F.M."/>
            <person name="Klassen J.L."/>
            <person name="Knack J.J."/>
            <person name="Lewin G.R."/>
            <person name="McDonald B.R."/>
            <person name="Muller L."/>
            <person name="Melo W.G.P."/>
            <person name="Pinto-Tomas A.A."/>
            <person name="Schmitz A."/>
            <person name="Wendt-Pienkowski E."/>
            <person name="Wildman S."/>
            <person name="Zhao M."/>
            <person name="Zhang F."/>
            <person name="Bugni T.S."/>
            <person name="Andes D.R."/>
            <person name="Pupo M.T."/>
            <person name="Currie C.R."/>
        </authorList>
    </citation>
    <scope>NUCLEOTIDE SEQUENCE [LARGE SCALE GENOMIC DNA]</scope>
    <source>
        <strain evidence="3 4">SID5840</strain>
    </source>
</reference>
<dbReference type="GeneID" id="91390705"/>
<dbReference type="EMBL" id="JAYMRS010000007">
    <property type="protein sequence ID" value="MFB8769878.1"/>
    <property type="molecule type" value="Genomic_DNA"/>
</dbReference>
<keyword evidence="5" id="KW-1185">Reference proteome</keyword>
<evidence type="ECO:0000313" key="2">
    <source>
        <dbReference type="EMBL" id="MFB8769878.1"/>
    </source>
</evidence>
<dbReference type="AlphaFoldDB" id="A0A7K2IUH4"/>
<evidence type="ECO:0000256" key="1">
    <source>
        <dbReference type="SAM" id="SignalP"/>
    </source>
</evidence>
<dbReference type="OMA" id="TVPICAD"/>
<organism evidence="3 4">
    <name type="scientific">Nocardiopsis alba</name>
    <dbReference type="NCBI Taxonomy" id="53437"/>
    <lineage>
        <taxon>Bacteria</taxon>
        <taxon>Bacillati</taxon>
        <taxon>Actinomycetota</taxon>
        <taxon>Actinomycetes</taxon>
        <taxon>Streptosporangiales</taxon>
        <taxon>Nocardiopsidaceae</taxon>
        <taxon>Nocardiopsis</taxon>
    </lineage>
</organism>
<dbReference type="Proteomes" id="UP000467124">
    <property type="component" value="Unassembled WGS sequence"/>
</dbReference>
<keyword evidence="1" id="KW-0732">Signal</keyword>
<feature type="chain" id="PRO_5029792539" evidence="1">
    <location>
        <begin position="28"/>
        <end position="71"/>
    </location>
</feature>
<evidence type="ECO:0000313" key="3">
    <source>
        <dbReference type="EMBL" id="MYR33474.1"/>
    </source>
</evidence>
<comment type="caution">
    <text evidence="3">The sequence shown here is derived from an EMBL/GenBank/DDBJ whole genome shotgun (WGS) entry which is preliminary data.</text>
</comment>
<accession>A0A7K2IUH4</accession>
<dbReference type="RefSeq" id="WP_014911244.1">
    <property type="nucleotide sequence ID" value="NZ_BAZE01000003.1"/>
</dbReference>
<dbReference type="EMBL" id="WWHY01000001">
    <property type="protein sequence ID" value="MYR33474.1"/>
    <property type="molecule type" value="Genomic_DNA"/>
</dbReference>
<reference evidence="2 5" key="2">
    <citation type="submission" date="2024-01" db="EMBL/GenBank/DDBJ databases">
        <title>Genome mining of biosynthetic gene clusters to explore secondary metabolites of Streptomyces sp.</title>
        <authorList>
            <person name="Baig A."/>
            <person name="Ajitkumar Shintre N."/>
            <person name="Kumar H."/>
            <person name="Anbarasu A."/>
            <person name="Ramaiah S."/>
        </authorList>
    </citation>
    <scope>NUCLEOTIDE SEQUENCE [LARGE SCALE GENOMIC DNA]</scope>
    <source>
        <strain evidence="2 5">A01</strain>
    </source>
</reference>
<protein>
    <submittedName>
        <fullName evidence="3">Uncharacterized protein</fullName>
    </submittedName>
</protein>
<dbReference type="Proteomes" id="UP001585053">
    <property type="component" value="Unassembled WGS sequence"/>
</dbReference>